<evidence type="ECO:0000313" key="2">
    <source>
        <dbReference type="EMBL" id="CAF4244820.1"/>
    </source>
</evidence>
<organism evidence="2 3">
    <name type="scientific">Rotaria sordida</name>
    <dbReference type="NCBI Taxonomy" id="392033"/>
    <lineage>
        <taxon>Eukaryota</taxon>
        <taxon>Metazoa</taxon>
        <taxon>Spiralia</taxon>
        <taxon>Gnathifera</taxon>
        <taxon>Rotifera</taxon>
        <taxon>Eurotatoria</taxon>
        <taxon>Bdelloidea</taxon>
        <taxon>Philodinida</taxon>
        <taxon>Philodinidae</taxon>
        <taxon>Rotaria</taxon>
    </lineage>
</organism>
<reference evidence="2" key="1">
    <citation type="submission" date="2021-02" db="EMBL/GenBank/DDBJ databases">
        <authorList>
            <person name="Nowell W R."/>
        </authorList>
    </citation>
    <scope>NUCLEOTIDE SEQUENCE</scope>
</reference>
<accession>A0A820ECL7</accession>
<dbReference type="AlphaFoldDB" id="A0A820ECL7"/>
<dbReference type="PANTHER" id="PTHR21393:SF0">
    <property type="entry name" value="SMALL RIBOSOMAL SUBUNIT PROTEIN MS27"/>
    <property type="match status" value="1"/>
</dbReference>
<dbReference type="EMBL" id="CAJOBD010021180">
    <property type="protein sequence ID" value="CAF4244820.1"/>
    <property type="molecule type" value="Genomic_DNA"/>
</dbReference>
<dbReference type="GO" id="GO:0005739">
    <property type="term" value="C:mitochondrion"/>
    <property type="evidence" value="ECO:0007669"/>
    <property type="project" value="UniProtKB-SubCell"/>
</dbReference>
<dbReference type="Pfam" id="PF10037">
    <property type="entry name" value="MRP-S27"/>
    <property type="match status" value="1"/>
</dbReference>
<evidence type="ECO:0000313" key="3">
    <source>
        <dbReference type="Proteomes" id="UP000663836"/>
    </source>
</evidence>
<dbReference type="InterPro" id="IPR034913">
    <property type="entry name" value="mS27/PTCD2"/>
</dbReference>
<comment type="caution">
    <text evidence="2">The sequence shown here is derived from an EMBL/GenBank/DDBJ whole genome shotgun (WGS) entry which is preliminary data.</text>
</comment>
<name>A0A820ECL7_9BILA</name>
<comment type="subcellular location">
    <subcellularLocation>
        <location evidence="1">Mitochondrion</location>
    </subcellularLocation>
</comment>
<sequence>LVAKLIHVETTEDLKLSLVRSYLDLGQKERLLFILHDKVKYGIFLDRFSANLLLNAFLLEKKYRKAAQVYIDLMLQDESDDQLTGALATDEDFKSIKIEEEDEDIVKVKVNFVRHHTNDDHFDLTDKRNLLGKTIAYLSRDANDSSIISLQILGNILYKKFGRVCDILQTLLNNDQLQVDETIIKILEKELNEYVYNPIEAKERLRQSPYRRLELIPEAARDIIKKKFLPQLRQKNKIVSLNLKEFVEKNLIEIATFADKYEQ</sequence>
<dbReference type="InterPro" id="IPR019266">
    <property type="entry name" value="Ribosomal_mS27"/>
</dbReference>
<evidence type="ECO:0000256" key="1">
    <source>
        <dbReference type="ARBA" id="ARBA00004173"/>
    </source>
</evidence>
<dbReference type="PANTHER" id="PTHR21393">
    <property type="entry name" value="MITOCHONDRIAL 28S RIBOSOMAL PROTEIN S27"/>
    <property type="match status" value="1"/>
</dbReference>
<dbReference type="Proteomes" id="UP000663836">
    <property type="component" value="Unassembled WGS sequence"/>
</dbReference>
<proteinExistence type="predicted"/>
<feature type="non-terminal residue" evidence="2">
    <location>
        <position position="263"/>
    </location>
</feature>
<protein>
    <submittedName>
        <fullName evidence="2">Uncharacterized protein</fullName>
    </submittedName>
</protein>
<gene>
    <name evidence="2" type="ORF">JBS370_LOCUS38468</name>
</gene>